<gene>
    <name evidence="2" type="ORF">Q9L58_004628</name>
</gene>
<accession>A0ABR3GKI6</accession>
<evidence type="ECO:0000313" key="3">
    <source>
        <dbReference type="Proteomes" id="UP001447188"/>
    </source>
</evidence>
<reference evidence="2 3" key="1">
    <citation type="submission" date="2024-02" db="EMBL/GenBank/DDBJ databases">
        <title>Discinaceae phylogenomics.</title>
        <authorList>
            <person name="Dirks A.C."/>
            <person name="James T.Y."/>
        </authorList>
    </citation>
    <scope>NUCLEOTIDE SEQUENCE [LARGE SCALE GENOMIC DNA]</scope>
    <source>
        <strain evidence="2 3">ACD0624</strain>
    </source>
</reference>
<feature type="region of interest" description="Disordered" evidence="1">
    <location>
        <begin position="405"/>
        <end position="427"/>
    </location>
</feature>
<evidence type="ECO:0008006" key="4">
    <source>
        <dbReference type="Google" id="ProtNLM"/>
    </source>
</evidence>
<dbReference type="EMBL" id="JBBBZM010000051">
    <property type="protein sequence ID" value="KAL0636378.1"/>
    <property type="molecule type" value="Genomic_DNA"/>
</dbReference>
<dbReference type="Proteomes" id="UP001447188">
    <property type="component" value="Unassembled WGS sequence"/>
</dbReference>
<proteinExistence type="predicted"/>
<keyword evidence="3" id="KW-1185">Reference proteome</keyword>
<protein>
    <recommendedName>
        <fullName evidence="4">F-box domain-containing protein</fullName>
    </recommendedName>
</protein>
<sequence length="427" mass="47573">MPLLSLPVELLHRIIYFTTASDEQDLDNCSCEDQHRPHIMQTIPHCCTPGAITSLAHTSQTLRALGLPLMYASIIAFPDYLPSLHAQLTSCPGIAPLVRRMTIFVTDGAVQTPIREILSSCVNLYHLRLNGRDLFGPWDLAGFHPTLFEHLLPASQRSFDLCGFMYGGLVPYLKHLSSPANGFLGLHTIRIHEAPGSRRIAAFQPNSVLPELTADPATQLTSVRTLIFHSSPFEMLPWRTQCYAGAFIAETMPHVQVLDLDVDGFCAQAMVHMFATLGTNLTDLTLHFDENSAHMCCAIAGLAPKLRRFVSHGGTACQELFEDTQWGCVVEFSMLCEVRCDGIKLELLREALVRLVDERPAVNLRIATHAGQELVTWNCPGMFDCVVPLEVFDMWMWEALEVEVESESEGSGFDSTEYEESEYDSDK</sequence>
<feature type="compositionally biased region" description="Acidic residues" evidence="1">
    <location>
        <begin position="416"/>
        <end position="427"/>
    </location>
</feature>
<name>A0ABR3GKI6_9PEZI</name>
<evidence type="ECO:0000256" key="1">
    <source>
        <dbReference type="SAM" id="MobiDB-lite"/>
    </source>
</evidence>
<evidence type="ECO:0000313" key="2">
    <source>
        <dbReference type="EMBL" id="KAL0636378.1"/>
    </source>
</evidence>
<comment type="caution">
    <text evidence="2">The sequence shown here is derived from an EMBL/GenBank/DDBJ whole genome shotgun (WGS) entry which is preliminary data.</text>
</comment>
<organism evidence="2 3">
    <name type="scientific">Discina gigas</name>
    <dbReference type="NCBI Taxonomy" id="1032678"/>
    <lineage>
        <taxon>Eukaryota</taxon>
        <taxon>Fungi</taxon>
        <taxon>Dikarya</taxon>
        <taxon>Ascomycota</taxon>
        <taxon>Pezizomycotina</taxon>
        <taxon>Pezizomycetes</taxon>
        <taxon>Pezizales</taxon>
        <taxon>Discinaceae</taxon>
        <taxon>Discina</taxon>
    </lineage>
</organism>